<dbReference type="SUPFAM" id="SSF55166">
    <property type="entry name" value="Hedgehog/DD-peptidase"/>
    <property type="match status" value="1"/>
</dbReference>
<evidence type="ECO:0000259" key="1">
    <source>
        <dbReference type="Pfam" id="PF08291"/>
    </source>
</evidence>
<organism evidence="2 3">
    <name type="scientific">Pegethrix bostrychoides GSE-TBD4-15B</name>
    <dbReference type="NCBI Taxonomy" id="2839662"/>
    <lineage>
        <taxon>Bacteria</taxon>
        <taxon>Bacillati</taxon>
        <taxon>Cyanobacteriota</taxon>
        <taxon>Cyanophyceae</taxon>
        <taxon>Oculatellales</taxon>
        <taxon>Oculatellaceae</taxon>
        <taxon>Pegethrix</taxon>
    </lineage>
</organism>
<dbReference type="Proteomes" id="UP000707356">
    <property type="component" value="Unassembled WGS sequence"/>
</dbReference>
<dbReference type="Gene3D" id="3.30.1380.10">
    <property type="match status" value="1"/>
</dbReference>
<protein>
    <submittedName>
        <fullName evidence="2">DUF882 domain-containing protein</fullName>
    </submittedName>
</protein>
<proteinExistence type="predicted"/>
<evidence type="ECO:0000313" key="2">
    <source>
        <dbReference type="EMBL" id="MBW4464984.1"/>
    </source>
</evidence>
<dbReference type="AlphaFoldDB" id="A0A951U3S3"/>
<feature type="domain" description="Peptidase M15A C-terminal" evidence="1">
    <location>
        <begin position="322"/>
        <end position="416"/>
    </location>
</feature>
<reference evidence="2" key="1">
    <citation type="submission" date="2021-05" db="EMBL/GenBank/DDBJ databases">
        <authorList>
            <person name="Pietrasiak N."/>
            <person name="Ward R."/>
            <person name="Stajich J.E."/>
            <person name="Kurbessoian T."/>
        </authorList>
    </citation>
    <scope>NUCLEOTIDE SEQUENCE</scope>
    <source>
        <strain evidence="2">GSE-TBD4-15B</strain>
    </source>
</reference>
<reference evidence="2" key="2">
    <citation type="journal article" date="2022" name="Microbiol. Resour. Announc.">
        <title>Metagenome Sequencing to Explore Phylogenomics of Terrestrial Cyanobacteria.</title>
        <authorList>
            <person name="Ward R.D."/>
            <person name="Stajich J.E."/>
            <person name="Johansen J.R."/>
            <person name="Huntemann M."/>
            <person name="Clum A."/>
            <person name="Foster B."/>
            <person name="Foster B."/>
            <person name="Roux S."/>
            <person name="Palaniappan K."/>
            <person name="Varghese N."/>
            <person name="Mukherjee S."/>
            <person name="Reddy T.B.K."/>
            <person name="Daum C."/>
            <person name="Copeland A."/>
            <person name="Chen I.A."/>
            <person name="Ivanova N.N."/>
            <person name="Kyrpides N.C."/>
            <person name="Shapiro N."/>
            <person name="Eloe-Fadrosh E.A."/>
            <person name="Pietrasiak N."/>
        </authorList>
    </citation>
    <scope>NUCLEOTIDE SEQUENCE</scope>
    <source>
        <strain evidence="2">GSE-TBD4-15B</strain>
    </source>
</reference>
<accession>A0A951U3S3</accession>
<gene>
    <name evidence="2" type="ORF">KME07_06030</name>
</gene>
<evidence type="ECO:0000313" key="3">
    <source>
        <dbReference type="Proteomes" id="UP000707356"/>
    </source>
</evidence>
<dbReference type="InterPro" id="IPR009045">
    <property type="entry name" value="Zn_M74/Hedgehog-like"/>
</dbReference>
<dbReference type="InterPro" id="IPR013230">
    <property type="entry name" value="Peptidase_M15A_C"/>
</dbReference>
<dbReference type="Pfam" id="PF08291">
    <property type="entry name" value="Peptidase_M15_3"/>
    <property type="match status" value="1"/>
</dbReference>
<comment type="caution">
    <text evidence="2">The sequence shown here is derived from an EMBL/GenBank/DDBJ whole genome shotgun (WGS) entry which is preliminary data.</text>
</comment>
<dbReference type="EMBL" id="JAHHHV010000027">
    <property type="protein sequence ID" value="MBW4464984.1"/>
    <property type="molecule type" value="Genomic_DNA"/>
</dbReference>
<name>A0A951U3S3_9CYAN</name>
<sequence length="425" mass="47241">MNQDTILKLRPEQASSLAPQELYSVSAGTLYQIQSYAYADINGSFQGHVKVALKDTAIRGLNTWFVYGLHVQIEQDGKLVYPQEEQISLPILRITRNTVLKRRPVPSSTLSGAESSTIAAGQSIELQSYAYADAQGDFSSHIKFAIRSRADFVRGLSTWFVYDRHAFVEYDDQIVYPPENPNTPLLEVLQATLFKRRPVQSDQLAESEKFPAAQGTVWKLVAYALSDANSPSFNGHLKFTLKYEQDYIQKLSTWYVYAPHVQVERDGVRVYPPVLSKPQPSPIYQGTAFKLPGSSSTFYTDQPIVPGGSFTWGEATKNATRIPTSVTIVNNIIALARELQKARTQIGRSFVINSWYRPPAINEAVGGVSNSQHLTGKAVDVQISGYSGRRVANILMLSWTGGIGIYSTIPDIVHLDIGPKRTWGF</sequence>